<proteinExistence type="predicted"/>
<evidence type="ECO:0000256" key="1">
    <source>
        <dbReference type="SAM" id="SignalP"/>
    </source>
</evidence>
<sequence>MRTTMIAATLATLAGFTMAAPAPEAQIANRQWTPHVYVCITTGWNRCSVLDANRGQCYDLTKMDDLGSSLTGFGPDPGLTCSLFSNQDCTGDHLDYISYPGIGDLHDKGWNDKAKSYKCV</sequence>
<evidence type="ECO:0008006" key="4">
    <source>
        <dbReference type="Google" id="ProtNLM"/>
    </source>
</evidence>
<evidence type="ECO:0000313" key="2">
    <source>
        <dbReference type="EMBL" id="KAK3339377.1"/>
    </source>
</evidence>
<keyword evidence="1" id="KW-0732">Signal</keyword>
<reference evidence="2" key="2">
    <citation type="submission" date="2023-06" db="EMBL/GenBank/DDBJ databases">
        <authorList>
            <consortium name="Lawrence Berkeley National Laboratory"/>
            <person name="Haridas S."/>
            <person name="Hensen N."/>
            <person name="Bonometti L."/>
            <person name="Westerberg I."/>
            <person name="Brannstrom I.O."/>
            <person name="Guillou S."/>
            <person name="Cros-Aarteil S."/>
            <person name="Calhoun S."/>
            <person name="Kuo A."/>
            <person name="Mondo S."/>
            <person name="Pangilinan J."/>
            <person name="Riley R."/>
            <person name="Labutti K."/>
            <person name="Andreopoulos B."/>
            <person name="Lipzen A."/>
            <person name="Chen C."/>
            <person name="Yanf M."/>
            <person name="Daum C."/>
            <person name="Ng V."/>
            <person name="Clum A."/>
            <person name="Steindorff A."/>
            <person name="Ohm R."/>
            <person name="Martin F."/>
            <person name="Silar P."/>
            <person name="Natvig D."/>
            <person name="Lalanne C."/>
            <person name="Gautier V."/>
            <person name="Ament-Velasquez S.L."/>
            <person name="Kruys A."/>
            <person name="Hutchinson M.I."/>
            <person name="Powell A.J."/>
            <person name="Barry K."/>
            <person name="Miller A.N."/>
            <person name="Grigoriev I.V."/>
            <person name="Debuchy R."/>
            <person name="Gladieux P."/>
            <person name="Thoren M.H."/>
            <person name="Johannesson H."/>
        </authorList>
    </citation>
    <scope>NUCLEOTIDE SEQUENCE</scope>
    <source>
        <strain evidence="2">CBS 560.94</strain>
    </source>
</reference>
<feature type="chain" id="PRO_5042282572" description="Ecp2 effector protein domain-containing protein" evidence="1">
    <location>
        <begin position="20"/>
        <end position="120"/>
    </location>
</feature>
<organism evidence="2 3">
    <name type="scientific">Neurospora tetraspora</name>
    <dbReference type="NCBI Taxonomy" id="94610"/>
    <lineage>
        <taxon>Eukaryota</taxon>
        <taxon>Fungi</taxon>
        <taxon>Dikarya</taxon>
        <taxon>Ascomycota</taxon>
        <taxon>Pezizomycotina</taxon>
        <taxon>Sordariomycetes</taxon>
        <taxon>Sordariomycetidae</taxon>
        <taxon>Sordariales</taxon>
        <taxon>Sordariaceae</taxon>
        <taxon>Neurospora</taxon>
    </lineage>
</organism>
<protein>
    <recommendedName>
        <fullName evidence="4">Ecp2 effector protein domain-containing protein</fullName>
    </recommendedName>
</protein>
<accession>A0AAE0MNN8</accession>
<name>A0AAE0MNN8_9PEZI</name>
<dbReference type="GeneID" id="87864508"/>
<dbReference type="Proteomes" id="UP001278500">
    <property type="component" value="Unassembled WGS sequence"/>
</dbReference>
<gene>
    <name evidence="2" type="ORF">B0H65DRAFT_476283</name>
</gene>
<keyword evidence="3" id="KW-1185">Reference proteome</keyword>
<reference evidence="2" key="1">
    <citation type="journal article" date="2023" name="Mol. Phylogenet. Evol.">
        <title>Genome-scale phylogeny and comparative genomics of the fungal order Sordariales.</title>
        <authorList>
            <person name="Hensen N."/>
            <person name="Bonometti L."/>
            <person name="Westerberg I."/>
            <person name="Brannstrom I.O."/>
            <person name="Guillou S."/>
            <person name="Cros-Aarteil S."/>
            <person name="Calhoun S."/>
            <person name="Haridas S."/>
            <person name="Kuo A."/>
            <person name="Mondo S."/>
            <person name="Pangilinan J."/>
            <person name="Riley R."/>
            <person name="LaButti K."/>
            <person name="Andreopoulos B."/>
            <person name="Lipzen A."/>
            <person name="Chen C."/>
            <person name="Yan M."/>
            <person name="Daum C."/>
            <person name="Ng V."/>
            <person name="Clum A."/>
            <person name="Steindorff A."/>
            <person name="Ohm R.A."/>
            <person name="Martin F."/>
            <person name="Silar P."/>
            <person name="Natvig D.O."/>
            <person name="Lalanne C."/>
            <person name="Gautier V."/>
            <person name="Ament-Velasquez S.L."/>
            <person name="Kruys A."/>
            <person name="Hutchinson M.I."/>
            <person name="Powell A.J."/>
            <person name="Barry K."/>
            <person name="Miller A.N."/>
            <person name="Grigoriev I.V."/>
            <person name="Debuchy R."/>
            <person name="Gladieux P."/>
            <person name="Hiltunen Thoren M."/>
            <person name="Johannesson H."/>
        </authorList>
    </citation>
    <scope>NUCLEOTIDE SEQUENCE</scope>
    <source>
        <strain evidence="2">CBS 560.94</strain>
    </source>
</reference>
<evidence type="ECO:0000313" key="3">
    <source>
        <dbReference type="Proteomes" id="UP001278500"/>
    </source>
</evidence>
<dbReference type="RefSeq" id="XP_062678737.1">
    <property type="nucleotide sequence ID" value="XM_062827354.1"/>
</dbReference>
<comment type="caution">
    <text evidence="2">The sequence shown here is derived from an EMBL/GenBank/DDBJ whole genome shotgun (WGS) entry which is preliminary data.</text>
</comment>
<dbReference type="Gene3D" id="2.60.20.10">
    <property type="entry name" value="Crystallins"/>
    <property type="match status" value="1"/>
</dbReference>
<feature type="signal peptide" evidence="1">
    <location>
        <begin position="1"/>
        <end position="19"/>
    </location>
</feature>
<dbReference type="AlphaFoldDB" id="A0AAE0MNN8"/>
<dbReference type="EMBL" id="JAUEPP010000007">
    <property type="protein sequence ID" value="KAK3339377.1"/>
    <property type="molecule type" value="Genomic_DNA"/>
</dbReference>